<evidence type="ECO:0000313" key="4">
    <source>
        <dbReference type="Proteomes" id="UP000637628"/>
    </source>
</evidence>
<feature type="region of interest" description="Disordered" evidence="1">
    <location>
        <begin position="225"/>
        <end position="284"/>
    </location>
</feature>
<gene>
    <name evidence="3" type="ORF">Adu01nite_60180</name>
</gene>
<proteinExistence type="predicted"/>
<keyword evidence="2" id="KW-0732">Signal</keyword>
<evidence type="ECO:0000256" key="1">
    <source>
        <dbReference type="SAM" id="MobiDB-lite"/>
    </source>
</evidence>
<dbReference type="Proteomes" id="UP000637628">
    <property type="component" value="Unassembled WGS sequence"/>
</dbReference>
<evidence type="ECO:0000256" key="2">
    <source>
        <dbReference type="SAM" id="SignalP"/>
    </source>
</evidence>
<protein>
    <submittedName>
        <fullName evidence="3">Uncharacterized protein</fullName>
    </submittedName>
</protein>
<comment type="caution">
    <text evidence="3">The sequence shown here is derived from an EMBL/GenBank/DDBJ whole genome shotgun (WGS) entry which is preliminary data.</text>
</comment>
<organism evidence="3 4">
    <name type="scientific">Paractinoplanes durhamensis</name>
    <dbReference type="NCBI Taxonomy" id="113563"/>
    <lineage>
        <taxon>Bacteria</taxon>
        <taxon>Bacillati</taxon>
        <taxon>Actinomycetota</taxon>
        <taxon>Actinomycetes</taxon>
        <taxon>Micromonosporales</taxon>
        <taxon>Micromonosporaceae</taxon>
        <taxon>Paractinoplanes</taxon>
    </lineage>
</organism>
<name>A0ABQ3Z4B3_9ACTN</name>
<feature type="chain" id="PRO_5046928536" evidence="2">
    <location>
        <begin position="27"/>
        <end position="284"/>
    </location>
</feature>
<reference evidence="3 4" key="1">
    <citation type="submission" date="2021-01" db="EMBL/GenBank/DDBJ databases">
        <title>Whole genome shotgun sequence of Actinoplanes durhamensis NBRC 14914.</title>
        <authorList>
            <person name="Komaki H."/>
            <person name="Tamura T."/>
        </authorList>
    </citation>
    <scope>NUCLEOTIDE SEQUENCE [LARGE SCALE GENOMIC DNA]</scope>
    <source>
        <strain evidence="3 4">NBRC 14914</strain>
    </source>
</reference>
<sequence length="284" mass="28070">MRKSLYLATVAGGALCATLLATAAFADTGAVFTVGGAGGPNAAVGDTVAASLATGTTATFYSTATGTSGVTCTASSFSSTVTANPPAPGVATQTIDAQTFSGCSSNIIGTLGVRSVTLNNLAYKVAVDGATGAVSVAPGSAGPIQSTVVITTLLGVITCVYQPVAGSLTGATDNATNSIKFTNQQFNKISGSSLCLSSAFWTARYSPVTDTTQGGPIFVNAVAPEPTETATPEPTDTATPEPTDTATPEPTETATPEPTETVTPEPTETVTPEPTETTAAPATV</sequence>
<evidence type="ECO:0000313" key="3">
    <source>
        <dbReference type="EMBL" id="GIE04668.1"/>
    </source>
</evidence>
<dbReference type="EMBL" id="BOML01000048">
    <property type="protein sequence ID" value="GIE04668.1"/>
    <property type="molecule type" value="Genomic_DNA"/>
</dbReference>
<feature type="signal peptide" evidence="2">
    <location>
        <begin position="1"/>
        <end position="26"/>
    </location>
</feature>
<dbReference type="RefSeq" id="WP_203731582.1">
    <property type="nucleotide sequence ID" value="NZ_BAAATX010000011.1"/>
</dbReference>
<keyword evidence="4" id="KW-1185">Reference proteome</keyword>
<accession>A0ABQ3Z4B3</accession>